<gene>
    <name evidence="13" type="primary">modB</name>
    <name evidence="13" type="ORF">RC083_00960</name>
</gene>
<evidence type="ECO:0000256" key="10">
    <source>
        <dbReference type="RuleBase" id="RU363032"/>
    </source>
</evidence>
<dbReference type="EMBL" id="JAVIFY010000001">
    <property type="protein sequence ID" value="MDQ9090153.1"/>
    <property type="molecule type" value="Genomic_DNA"/>
</dbReference>
<dbReference type="Proteomes" id="UP001226574">
    <property type="component" value="Unassembled WGS sequence"/>
</dbReference>
<comment type="caution">
    <text evidence="13">The sequence shown here is derived from an EMBL/GenBank/DDBJ whole genome shotgun (WGS) entry which is preliminary data.</text>
</comment>
<evidence type="ECO:0000313" key="14">
    <source>
        <dbReference type="Proteomes" id="UP001226574"/>
    </source>
</evidence>
<evidence type="ECO:0000259" key="12">
    <source>
        <dbReference type="PROSITE" id="PS50928"/>
    </source>
</evidence>
<evidence type="ECO:0000256" key="2">
    <source>
        <dbReference type="ARBA" id="ARBA00004651"/>
    </source>
</evidence>
<keyword evidence="7 10" id="KW-0812">Transmembrane</keyword>
<evidence type="ECO:0000313" key="13">
    <source>
        <dbReference type="EMBL" id="MDQ9090153.1"/>
    </source>
</evidence>
<evidence type="ECO:0000256" key="7">
    <source>
        <dbReference type="ARBA" id="ARBA00022692"/>
    </source>
</evidence>
<reference evidence="13 14" key="1">
    <citation type="submission" date="2023-08" db="EMBL/GenBank/DDBJ databases">
        <title>Pseudoalteromonas haloplanktis LL1 genome.</title>
        <authorList>
            <person name="Wu S."/>
        </authorList>
    </citation>
    <scope>NUCLEOTIDE SEQUENCE [LARGE SCALE GENOMIC DNA]</scope>
    <source>
        <strain evidence="13 14">LL1</strain>
    </source>
</reference>
<feature type="domain" description="ABC transmembrane type-1" evidence="12">
    <location>
        <begin position="11"/>
        <end position="219"/>
    </location>
</feature>
<protein>
    <recommendedName>
        <fullName evidence="11">Molybdenum transport system permease</fullName>
    </recommendedName>
</protein>
<evidence type="ECO:0000256" key="3">
    <source>
        <dbReference type="ARBA" id="ARBA00007069"/>
    </source>
</evidence>
<proteinExistence type="inferred from homology"/>
<dbReference type="Pfam" id="PF00528">
    <property type="entry name" value="BPD_transp_1"/>
    <property type="match status" value="1"/>
</dbReference>
<keyword evidence="8 10" id="KW-1133">Transmembrane helix</keyword>
<sequence>MSFGSSELMAFWITFKLALLTSGLLMVICIPLAWWLNNSRSLVSRLIESLVTLPVVLPPTVLGFYLLMAFAPTTILGEQFEALTGQQLAFSFSGILLGSLFYSLPFAMQPLQTAFAQFDNKALDAAHSLGASPVEAFFRVTLPLCKHGIISAALLCFAHTVGEFGVILMIGGNIPGETQVLSVAIFDAVETMDYAKAYNLSAALLIFAVVTLVMINILKRKEQDYAKC</sequence>
<dbReference type="InterPro" id="IPR011867">
    <property type="entry name" value="ModB_ABC"/>
</dbReference>
<evidence type="ECO:0000256" key="9">
    <source>
        <dbReference type="ARBA" id="ARBA00023136"/>
    </source>
</evidence>
<evidence type="ECO:0000256" key="6">
    <source>
        <dbReference type="ARBA" id="ARBA00022505"/>
    </source>
</evidence>
<keyword evidence="14" id="KW-1185">Reference proteome</keyword>
<dbReference type="PANTHER" id="PTHR30183">
    <property type="entry name" value="MOLYBDENUM TRANSPORT SYSTEM PERMEASE PROTEIN MODB"/>
    <property type="match status" value="1"/>
</dbReference>
<dbReference type="SUPFAM" id="SSF161098">
    <property type="entry name" value="MetI-like"/>
    <property type="match status" value="1"/>
</dbReference>
<dbReference type="RefSeq" id="WP_309038146.1">
    <property type="nucleotide sequence ID" value="NZ_JAVIFY010000001.1"/>
</dbReference>
<keyword evidence="6 11" id="KW-0500">Molybdenum</keyword>
<comment type="function">
    <text evidence="1 11">Part of the binding-protein-dependent transport system for molybdenum; probably responsible for the translocation of the substrate across the membrane.</text>
</comment>
<feature type="transmembrane region" description="Helical" evidence="10">
    <location>
        <begin position="197"/>
        <end position="218"/>
    </location>
</feature>
<feature type="transmembrane region" description="Helical" evidence="10">
    <location>
        <begin position="88"/>
        <end position="108"/>
    </location>
</feature>
<dbReference type="PANTHER" id="PTHR30183:SF8">
    <property type="entry name" value="MOLYBDENUM TRANSPORT SYSTEM PERMEASE"/>
    <property type="match status" value="1"/>
</dbReference>
<feature type="transmembrane region" description="Helical" evidence="10">
    <location>
        <begin position="56"/>
        <end position="76"/>
    </location>
</feature>
<evidence type="ECO:0000256" key="1">
    <source>
        <dbReference type="ARBA" id="ARBA00002949"/>
    </source>
</evidence>
<keyword evidence="9 10" id="KW-0472">Membrane</keyword>
<keyword evidence="11" id="KW-0997">Cell inner membrane</keyword>
<comment type="caution">
    <text evidence="11">Lacks conserved residue(s) required for the propagation of feature annotation.</text>
</comment>
<dbReference type="PROSITE" id="PS50928">
    <property type="entry name" value="ABC_TM1"/>
    <property type="match status" value="1"/>
</dbReference>
<evidence type="ECO:0000256" key="8">
    <source>
        <dbReference type="ARBA" id="ARBA00022989"/>
    </source>
</evidence>
<keyword evidence="5" id="KW-1003">Cell membrane</keyword>
<dbReference type="Gene3D" id="1.10.3720.10">
    <property type="entry name" value="MetI-like"/>
    <property type="match status" value="1"/>
</dbReference>
<dbReference type="NCBIfam" id="TIGR02141">
    <property type="entry name" value="modB_ABC"/>
    <property type="match status" value="1"/>
</dbReference>
<evidence type="ECO:0000256" key="11">
    <source>
        <dbReference type="RuleBase" id="RU365097"/>
    </source>
</evidence>
<evidence type="ECO:0000256" key="4">
    <source>
        <dbReference type="ARBA" id="ARBA00022448"/>
    </source>
</evidence>
<organism evidence="13 14">
    <name type="scientific">Pseudoalteromonas haloplanktis</name>
    <name type="common">Alteromonas haloplanktis</name>
    <dbReference type="NCBI Taxonomy" id="228"/>
    <lineage>
        <taxon>Bacteria</taxon>
        <taxon>Pseudomonadati</taxon>
        <taxon>Pseudomonadota</taxon>
        <taxon>Gammaproteobacteria</taxon>
        <taxon>Alteromonadales</taxon>
        <taxon>Pseudoalteromonadaceae</taxon>
        <taxon>Pseudoalteromonas</taxon>
    </lineage>
</organism>
<name>A0ABU1B6F2_PSEHA</name>
<comment type="similarity">
    <text evidence="3 11">Belongs to the binding-protein-dependent transport system permease family. CysTW subfamily.</text>
</comment>
<dbReference type="CDD" id="cd06261">
    <property type="entry name" value="TM_PBP2"/>
    <property type="match status" value="1"/>
</dbReference>
<evidence type="ECO:0000256" key="5">
    <source>
        <dbReference type="ARBA" id="ARBA00022475"/>
    </source>
</evidence>
<accession>A0ABU1B6F2</accession>
<dbReference type="InterPro" id="IPR035906">
    <property type="entry name" value="MetI-like_sf"/>
</dbReference>
<feature type="transmembrane region" description="Helical" evidence="10">
    <location>
        <begin position="12"/>
        <end position="36"/>
    </location>
</feature>
<dbReference type="InterPro" id="IPR000515">
    <property type="entry name" value="MetI-like"/>
</dbReference>
<comment type="subcellular location">
    <subcellularLocation>
        <location evidence="11">Cell inner membrane</location>
        <topology evidence="11">Multi-pass membrane protein</topology>
    </subcellularLocation>
    <subcellularLocation>
        <location evidence="2 10">Cell membrane</location>
        <topology evidence="2 10">Multi-pass membrane protein</topology>
    </subcellularLocation>
</comment>
<keyword evidence="4 10" id="KW-0813">Transport</keyword>